<evidence type="ECO:0000313" key="5">
    <source>
        <dbReference type="EMBL" id="TWT79773.1"/>
    </source>
</evidence>
<dbReference type="CDD" id="cd16936">
    <property type="entry name" value="HATPase_RsbW-like"/>
    <property type="match status" value="1"/>
</dbReference>
<evidence type="ECO:0000256" key="3">
    <source>
        <dbReference type="PROSITE-ProRule" id="PRU00169"/>
    </source>
</evidence>
<feature type="modified residue" description="4-aspartylphosphate" evidence="3">
    <location>
        <position position="114"/>
    </location>
</feature>
<gene>
    <name evidence="5" type="ORF">CA13_11800</name>
</gene>
<accession>A0A5C5YZD6</accession>
<dbReference type="Gene3D" id="3.30.565.10">
    <property type="entry name" value="Histidine kinase-like ATPase, C-terminal domain"/>
    <property type="match status" value="1"/>
</dbReference>
<keyword evidence="1 3" id="KW-0597">Phosphoprotein</keyword>
<dbReference type="CDD" id="cd00156">
    <property type="entry name" value="REC"/>
    <property type="match status" value="1"/>
</dbReference>
<dbReference type="Pfam" id="PF00072">
    <property type="entry name" value="Response_reg"/>
    <property type="match status" value="1"/>
</dbReference>
<comment type="caution">
    <text evidence="5">The sequence shown here is derived from an EMBL/GenBank/DDBJ whole genome shotgun (WGS) entry which is preliminary data.</text>
</comment>
<dbReference type="Gene3D" id="3.40.50.2300">
    <property type="match status" value="1"/>
</dbReference>
<dbReference type="Pfam" id="PF13581">
    <property type="entry name" value="HATPase_c_2"/>
    <property type="match status" value="1"/>
</dbReference>
<dbReference type="Proteomes" id="UP000315010">
    <property type="component" value="Unassembled WGS sequence"/>
</dbReference>
<dbReference type="InterPro" id="IPR003594">
    <property type="entry name" value="HATPase_dom"/>
</dbReference>
<evidence type="ECO:0000313" key="6">
    <source>
        <dbReference type="Proteomes" id="UP000315010"/>
    </source>
</evidence>
<keyword evidence="6" id="KW-1185">Reference proteome</keyword>
<organism evidence="5 6">
    <name type="scientific">Novipirellula herctigrandis</name>
    <dbReference type="NCBI Taxonomy" id="2527986"/>
    <lineage>
        <taxon>Bacteria</taxon>
        <taxon>Pseudomonadati</taxon>
        <taxon>Planctomycetota</taxon>
        <taxon>Planctomycetia</taxon>
        <taxon>Pirellulales</taxon>
        <taxon>Pirellulaceae</taxon>
        <taxon>Novipirellula</taxon>
    </lineage>
</organism>
<sequence>MVDIHRRGGVIESPGLYRTKIAVSKKIPQLDHGDCLIPLSLEWVYDTEIHFACYPHHGSVAIMAKVLLVEDSSTQALQLRIVLEEDSHQVQHVTNGRLALDALENDTIDVVVTDLEMPEVNGLELVETMLMDFPHIPAILVTARGSEDLASQALQQGAVSYVPKRHVETLLNDTITNVLGVARTDASFNKLISMLKRNSLVFELSNDADLISPLVGLVTQVASDMNLLSGTEMLRLRGAVEHALVNAMYRGNLELSASETPAHHGLVYEDATTDMIEKRKTESPYRDRTVNVEATVGEKEIRIVVRDCGNGFDTSTILDSAATDALDSESGRGLVLMKSFADELIFNDTGNEVTLVKCCR</sequence>
<feature type="domain" description="Response regulatory" evidence="4">
    <location>
        <begin position="65"/>
        <end position="179"/>
    </location>
</feature>
<dbReference type="InterPro" id="IPR050595">
    <property type="entry name" value="Bact_response_regulator"/>
</dbReference>
<evidence type="ECO:0000259" key="4">
    <source>
        <dbReference type="PROSITE" id="PS50110"/>
    </source>
</evidence>
<dbReference type="InterPro" id="IPR011006">
    <property type="entry name" value="CheY-like_superfamily"/>
</dbReference>
<evidence type="ECO:0000256" key="2">
    <source>
        <dbReference type="ARBA" id="ARBA00023012"/>
    </source>
</evidence>
<dbReference type="InterPro" id="IPR036890">
    <property type="entry name" value="HATPase_C_sf"/>
</dbReference>
<dbReference type="GO" id="GO:0000160">
    <property type="term" value="P:phosphorelay signal transduction system"/>
    <property type="evidence" value="ECO:0007669"/>
    <property type="project" value="UniProtKB-KW"/>
</dbReference>
<protein>
    <recommendedName>
        <fullName evidence="4">Response regulatory domain-containing protein</fullName>
    </recommendedName>
</protein>
<evidence type="ECO:0000256" key="1">
    <source>
        <dbReference type="ARBA" id="ARBA00022553"/>
    </source>
</evidence>
<dbReference type="PANTHER" id="PTHR44591:SF14">
    <property type="entry name" value="PROTEIN PILG"/>
    <property type="match status" value="1"/>
</dbReference>
<name>A0A5C5YZD6_9BACT</name>
<dbReference type="PANTHER" id="PTHR44591">
    <property type="entry name" value="STRESS RESPONSE REGULATOR PROTEIN 1"/>
    <property type="match status" value="1"/>
</dbReference>
<dbReference type="SUPFAM" id="SSF55874">
    <property type="entry name" value="ATPase domain of HSP90 chaperone/DNA topoisomerase II/histidine kinase"/>
    <property type="match status" value="1"/>
</dbReference>
<dbReference type="InterPro" id="IPR001789">
    <property type="entry name" value="Sig_transdc_resp-reg_receiver"/>
</dbReference>
<proteinExistence type="predicted"/>
<dbReference type="SMART" id="SM00448">
    <property type="entry name" value="REC"/>
    <property type="match status" value="1"/>
</dbReference>
<dbReference type="AlphaFoldDB" id="A0A5C5YZD6"/>
<keyword evidence="2" id="KW-0902">Two-component regulatory system</keyword>
<dbReference type="EMBL" id="SJPJ01000001">
    <property type="protein sequence ID" value="TWT79773.1"/>
    <property type="molecule type" value="Genomic_DNA"/>
</dbReference>
<dbReference type="PROSITE" id="PS50110">
    <property type="entry name" value="RESPONSE_REGULATORY"/>
    <property type="match status" value="1"/>
</dbReference>
<dbReference type="SUPFAM" id="SSF52172">
    <property type="entry name" value="CheY-like"/>
    <property type="match status" value="1"/>
</dbReference>
<reference evidence="5 6" key="1">
    <citation type="submission" date="2019-02" db="EMBL/GenBank/DDBJ databases">
        <title>Deep-cultivation of Planctomycetes and their phenomic and genomic characterization uncovers novel biology.</title>
        <authorList>
            <person name="Wiegand S."/>
            <person name="Jogler M."/>
            <person name="Boedeker C."/>
            <person name="Pinto D."/>
            <person name="Vollmers J."/>
            <person name="Rivas-Marin E."/>
            <person name="Kohn T."/>
            <person name="Peeters S.H."/>
            <person name="Heuer A."/>
            <person name="Rast P."/>
            <person name="Oberbeckmann S."/>
            <person name="Bunk B."/>
            <person name="Jeske O."/>
            <person name="Meyerdierks A."/>
            <person name="Storesund J.E."/>
            <person name="Kallscheuer N."/>
            <person name="Luecker S."/>
            <person name="Lage O.M."/>
            <person name="Pohl T."/>
            <person name="Merkel B.J."/>
            <person name="Hornburger P."/>
            <person name="Mueller R.-W."/>
            <person name="Bruemmer F."/>
            <person name="Labrenz M."/>
            <person name="Spormann A.M."/>
            <person name="Op Den Camp H."/>
            <person name="Overmann J."/>
            <person name="Amann R."/>
            <person name="Jetten M.S.M."/>
            <person name="Mascher T."/>
            <person name="Medema M.H."/>
            <person name="Devos D.P."/>
            <person name="Kaster A.-K."/>
            <person name="Ovreas L."/>
            <person name="Rohde M."/>
            <person name="Galperin M.Y."/>
            <person name="Jogler C."/>
        </authorList>
    </citation>
    <scope>NUCLEOTIDE SEQUENCE [LARGE SCALE GENOMIC DNA]</scope>
    <source>
        <strain evidence="5 6">CA13</strain>
    </source>
</reference>